<evidence type="ECO:0000313" key="2">
    <source>
        <dbReference type="EnsemblPlants" id="MELO3C032077.2.1"/>
    </source>
</evidence>
<dbReference type="AlphaFoldDB" id="A0A9I9ED35"/>
<feature type="compositionally biased region" description="Basic and acidic residues" evidence="1">
    <location>
        <begin position="126"/>
        <end position="135"/>
    </location>
</feature>
<organism evidence="2">
    <name type="scientific">Cucumis melo</name>
    <name type="common">Muskmelon</name>
    <dbReference type="NCBI Taxonomy" id="3656"/>
    <lineage>
        <taxon>Eukaryota</taxon>
        <taxon>Viridiplantae</taxon>
        <taxon>Streptophyta</taxon>
        <taxon>Embryophyta</taxon>
        <taxon>Tracheophyta</taxon>
        <taxon>Spermatophyta</taxon>
        <taxon>Magnoliopsida</taxon>
        <taxon>eudicotyledons</taxon>
        <taxon>Gunneridae</taxon>
        <taxon>Pentapetalae</taxon>
        <taxon>rosids</taxon>
        <taxon>fabids</taxon>
        <taxon>Cucurbitales</taxon>
        <taxon>Cucurbitaceae</taxon>
        <taxon>Benincaseae</taxon>
        <taxon>Cucumis</taxon>
    </lineage>
</organism>
<protein>
    <submittedName>
        <fullName evidence="2">Uncharacterized protein</fullName>
    </submittedName>
</protein>
<name>A0A9I9ED35_CUCME</name>
<dbReference type="EnsemblPlants" id="MELO3C032077.2.1">
    <property type="protein sequence ID" value="MELO3C032077.2.1"/>
    <property type="gene ID" value="MELO3C032077.2"/>
</dbReference>
<accession>A0A9I9ED35</accession>
<evidence type="ECO:0000256" key="1">
    <source>
        <dbReference type="SAM" id="MobiDB-lite"/>
    </source>
</evidence>
<feature type="region of interest" description="Disordered" evidence="1">
    <location>
        <begin position="117"/>
        <end position="142"/>
    </location>
</feature>
<sequence length="205" mass="23199">MASKIGLKEGDSELEERVTQDLPLSLHGHRCMRGDDLFMGFCRWLGSILLSWSCHGVVQIRYKEENRISITADYLLKGIRREKFEGEEKNPTLCKEPYALSSSIDKILSGRGLNPSLEQGAPPSHWPEKDSEVRAAQHRWPNKPPISRGREVFWNEDEGVNYKVVELEWAMLGEISTVGQRISPTMINTGLEVTTGTRPSMGYLL</sequence>
<proteinExistence type="predicted"/>
<reference evidence="2" key="1">
    <citation type="submission" date="2023-03" db="UniProtKB">
        <authorList>
            <consortium name="EnsemblPlants"/>
        </authorList>
    </citation>
    <scope>IDENTIFICATION</scope>
</reference>
<dbReference type="Gramene" id="MELO3C032077.2.1">
    <property type="protein sequence ID" value="MELO3C032077.2.1"/>
    <property type="gene ID" value="MELO3C032077.2"/>
</dbReference>